<feature type="domain" description="Mechanosensitive ion channel MscS C-terminal" evidence="9">
    <location>
        <begin position="272"/>
        <end position="358"/>
    </location>
</feature>
<feature type="transmembrane region" description="Helical" evidence="7">
    <location>
        <begin position="31"/>
        <end position="51"/>
    </location>
</feature>
<keyword evidence="4 7" id="KW-0812">Transmembrane</keyword>
<dbReference type="InterPro" id="IPR011014">
    <property type="entry name" value="MscS_channel_TM-2"/>
</dbReference>
<protein>
    <submittedName>
        <fullName evidence="11">Mechanosensitive ion channel protein MscS</fullName>
    </submittedName>
</protein>
<dbReference type="Gene3D" id="3.30.70.100">
    <property type="match status" value="1"/>
</dbReference>
<proteinExistence type="inferred from homology"/>
<dbReference type="InterPro" id="IPR049278">
    <property type="entry name" value="MS_channel_C"/>
</dbReference>
<dbReference type="GO" id="GO:0008381">
    <property type="term" value="F:mechanosensitive monoatomic ion channel activity"/>
    <property type="evidence" value="ECO:0007669"/>
    <property type="project" value="UniProtKB-ARBA"/>
</dbReference>
<evidence type="ECO:0000259" key="8">
    <source>
        <dbReference type="Pfam" id="PF00924"/>
    </source>
</evidence>
<keyword evidence="6 7" id="KW-0472">Membrane</keyword>
<evidence type="ECO:0000313" key="11">
    <source>
        <dbReference type="EMBL" id="KZB68102.1"/>
    </source>
</evidence>
<sequence>MDEITTEIDSLNSEVIDHMTNWVDMLGGGEIGRYVVAGVVLLFVFVLKRVLAHGVIGGLRKLAHQRKHSTAAHVLDAFEAPVQLLVILGGVYFAVEILDMPKNVDAVLFELIGIFATFSVFWALFRSIEPLAMSFNNLAGRFGGGLGDDLRQFFIRAVKTLIVVIGVVVLLENWGIDVSAFLGGLGLAGMAVALAAKDSVANIFGGLTILADNLYKRGDWIETPHFEGTVEVVGLRATKVRTFAKALVTMPNAQIVDSPVINWSRMTHRRIKMLIGVEYRTTADQIEKIVEDIRSFLKNDDDVAQTDVAQMVHLSDFGASSINIDLYYFTTTTDWVKWRDIRNRHIIAFKRIVEDNDAAFAFPSQSLYVETLPEKMPEDMANKTNNDRAKTTRQIG</sequence>
<dbReference type="OrthoDB" id="9814206at2"/>
<dbReference type="InterPro" id="IPR023408">
    <property type="entry name" value="MscS_beta-dom_sf"/>
</dbReference>
<dbReference type="InterPro" id="IPR049142">
    <property type="entry name" value="MS_channel_1st"/>
</dbReference>
<keyword evidence="5 7" id="KW-1133">Transmembrane helix</keyword>
<dbReference type="SUPFAM" id="SSF82689">
    <property type="entry name" value="Mechanosensitive channel protein MscS (YggB), C-terminal domain"/>
    <property type="match status" value="1"/>
</dbReference>
<feature type="domain" description="Mechanosensitive ion channel transmembrane helices 2/3" evidence="10">
    <location>
        <begin position="159"/>
        <end position="197"/>
    </location>
</feature>
<dbReference type="GO" id="GO:0005886">
    <property type="term" value="C:plasma membrane"/>
    <property type="evidence" value="ECO:0007669"/>
    <property type="project" value="UniProtKB-SubCell"/>
</dbReference>
<dbReference type="InterPro" id="IPR006685">
    <property type="entry name" value="MscS_channel_2nd"/>
</dbReference>
<dbReference type="PANTHER" id="PTHR43634:SF2">
    <property type="entry name" value="LOW CONDUCTANCE MECHANOSENSITIVE CHANNEL YNAI"/>
    <property type="match status" value="1"/>
</dbReference>
<feature type="transmembrane region" description="Helical" evidence="7">
    <location>
        <begin position="107"/>
        <end position="125"/>
    </location>
</feature>
<evidence type="ECO:0000259" key="9">
    <source>
        <dbReference type="Pfam" id="PF21082"/>
    </source>
</evidence>
<dbReference type="InterPro" id="IPR011066">
    <property type="entry name" value="MscS_channel_C_sf"/>
</dbReference>
<evidence type="ECO:0000313" key="12">
    <source>
        <dbReference type="Proteomes" id="UP000076335"/>
    </source>
</evidence>
<dbReference type="Pfam" id="PF00924">
    <property type="entry name" value="MS_channel_2nd"/>
    <property type="match status" value="1"/>
</dbReference>
<feature type="transmembrane region" description="Helical" evidence="7">
    <location>
        <begin position="72"/>
        <end position="95"/>
    </location>
</feature>
<organism evidence="11 12">
    <name type="scientific">Thalassospira lucentensis</name>
    <dbReference type="NCBI Taxonomy" id="168935"/>
    <lineage>
        <taxon>Bacteria</taxon>
        <taxon>Pseudomonadati</taxon>
        <taxon>Pseudomonadota</taxon>
        <taxon>Alphaproteobacteria</taxon>
        <taxon>Rhodospirillales</taxon>
        <taxon>Thalassospiraceae</taxon>
        <taxon>Thalassospira</taxon>
    </lineage>
</organism>
<dbReference type="SUPFAM" id="SSF50182">
    <property type="entry name" value="Sm-like ribonucleoproteins"/>
    <property type="match status" value="1"/>
</dbReference>
<feature type="domain" description="Mechanosensitive ion channel MscS" evidence="8">
    <location>
        <begin position="198"/>
        <end position="265"/>
    </location>
</feature>
<keyword evidence="3" id="KW-1003">Cell membrane</keyword>
<dbReference type="Gene3D" id="2.30.30.60">
    <property type="match status" value="1"/>
</dbReference>
<dbReference type="RefSeq" id="WP_062948932.1">
    <property type="nucleotide sequence ID" value="NZ_LPVY01000003.1"/>
</dbReference>
<evidence type="ECO:0000259" key="10">
    <source>
        <dbReference type="Pfam" id="PF21088"/>
    </source>
</evidence>
<dbReference type="PANTHER" id="PTHR43634">
    <property type="entry name" value="OW CONDUCTANCE MECHANOSENSITIVE CHANNEL"/>
    <property type="match status" value="1"/>
</dbReference>
<dbReference type="Gene3D" id="1.10.287.1260">
    <property type="match status" value="1"/>
</dbReference>
<dbReference type="Pfam" id="PF21088">
    <property type="entry name" value="MS_channel_1st"/>
    <property type="match status" value="1"/>
</dbReference>
<evidence type="ECO:0000256" key="1">
    <source>
        <dbReference type="ARBA" id="ARBA00004651"/>
    </source>
</evidence>
<dbReference type="Pfam" id="PF21082">
    <property type="entry name" value="MS_channel_3rd"/>
    <property type="match status" value="1"/>
</dbReference>
<feature type="transmembrane region" description="Helical" evidence="7">
    <location>
        <begin position="178"/>
        <end position="196"/>
    </location>
</feature>
<dbReference type="InterPro" id="IPR010920">
    <property type="entry name" value="LSM_dom_sf"/>
</dbReference>
<dbReference type="AlphaFoldDB" id="A0A154LAI3"/>
<dbReference type="Proteomes" id="UP000076335">
    <property type="component" value="Unassembled WGS sequence"/>
</dbReference>
<dbReference type="SUPFAM" id="SSF82861">
    <property type="entry name" value="Mechanosensitive channel protein MscS (YggB), transmembrane region"/>
    <property type="match status" value="1"/>
</dbReference>
<dbReference type="InterPro" id="IPR045042">
    <property type="entry name" value="YnaI-like"/>
</dbReference>
<evidence type="ECO:0000256" key="3">
    <source>
        <dbReference type="ARBA" id="ARBA00022475"/>
    </source>
</evidence>
<comment type="subcellular location">
    <subcellularLocation>
        <location evidence="1">Cell membrane</location>
        <topology evidence="1">Multi-pass membrane protein</topology>
    </subcellularLocation>
</comment>
<evidence type="ECO:0000256" key="6">
    <source>
        <dbReference type="ARBA" id="ARBA00023136"/>
    </source>
</evidence>
<accession>A0A154LAI3</accession>
<comment type="caution">
    <text evidence="11">The sequence shown here is derived from an EMBL/GenBank/DDBJ whole genome shotgun (WGS) entry which is preliminary data.</text>
</comment>
<evidence type="ECO:0000256" key="2">
    <source>
        <dbReference type="ARBA" id="ARBA00008017"/>
    </source>
</evidence>
<name>A0A154LAI3_9PROT</name>
<reference evidence="11 12" key="1">
    <citation type="submission" date="2015-12" db="EMBL/GenBank/DDBJ databases">
        <title>Genome sequence of Thalassospira lucentensis MCCC 1A02072.</title>
        <authorList>
            <person name="Lu L."/>
            <person name="Lai Q."/>
            <person name="Shao Z."/>
            <person name="Qian P."/>
        </authorList>
    </citation>
    <scope>NUCLEOTIDE SEQUENCE [LARGE SCALE GENOMIC DNA]</scope>
    <source>
        <strain evidence="11 12">MCCC 1A02072</strain>
    </source>
</reference>
<evidence type="ECO:0000256" key="5">
    <source>
        <dbReference type="ARBA" id="ARBA00022989"/>
    </source>
</evidence>
<feature type="transmembrane region" description="Helical" evidence="7">
    <location>
        <begin position="153"/>
        <end position="172"/>
    </location>
</feature>
<evidence type="ECO:0000256" key="7">
    <source>
        <dbReference type="SAM" id="Phobius"/>
    </source>
</evidence>
<evidence type="ECO:0000256" key="4">
    <source>
        <dbReference type="ARBA" id="ARBA00022692"/>
    </source>
</evidence>
<gene>
    <name evidence="11" type="ORF">AUP42_11570</name>
</gene>
<comment type="similarity">
    <text evidence="2">Belongs to the MscS (TC 1.A.23) family.</text>
</comment>
<dbReference type="EMBL" id="LPVY01000003">
    <property type="protein sequence ID" value="KZB68102.1"/>
    <property type="molecule type" value="Genomic_DNA"/>
</dbReference>